<dbReference type="PRINTS" id="PR00092">
    <property type="entry name" value="TYROSINASE"/>
</dbReference>
<evidence type="ECO:0000256" key="1">
    <source>
        <dbReference type="ARBA" id="ARBA00022723"/>
    </source>
</evidence>
<evidence type="ECO:0000259" key="4">
    <source>
        <dbReference type="PROSITE" id="PS00498"/>
    </source>
</evidence>
<keyword evidence="2" id="KW-0186">Copper</keyword>
<gene>
    <name evidence="5" type="ORF">JX265_008717</name>
</gene>
<dbReference type="Proteomes" id="UP000829685">
    <property type="component" value="Unassembled WGS sequence"/>
</dbReference>
<keyword evidence="6" id="KW-1185">Reference proteome</keyword>
<evidence type="ECO:0000313" key="5">
    <source>
        <dbReference type="EMBL" id="KAI1863500.1"/>
    </source>
</evidence>
<dbReference type="SUPFAM" id="SSF48056">
    <property type="entry name" value="Di-copper centre-containing domain"/>
    <property type="match status" value="1"/>
</dbReference>
<dbReference type="AlphaFoldDB" id="A0A9P9WH67"/>
<proteinExistence type="predicted"/>
<organism evidence="5 6">
    <name type="scientific">Neoarthrinium moseri</name>
    <dbReference type="NCBI Taxonomy" id="1658444"/>
    <lineage>
        <taxon>Eukaryota</taxon>
        <taxon>Fungi</taxon>
        <taxon>Dikarya</taxon>
        <taxon>Ascomycota</taxon>
        <taxon>Pezizomycotina</taxon>
        <taxon>Sordariomycetes</taxon>
        <taxon>Xylariomycetidae</taxon>
        <taxon>Amphisphaeriales</taxon>
        <taxon>Apiosporaceae</taxon>
        <taxon>Neoarthrinium</taxon>
    </lineage>
</organism>
<dbReference type="PANTHER" id="PTHR11474:SF126">
    <property type="entry name" value="TYROSINASE-LIKE PROTEIN TYR-1-RELATED"/>
    <property type="match status" value="1"/>
</dbReference>
<dbReference type="GO" id="GO:0046872">
    <property type="term" value="F:metal ion binding"/>
    <property type="evidence" value="ECO:0007669"/>
    <property type="project" value="UniProtKB-KW"/>
</dbReference>
<keyword evidence="3" id="KW-0732">Signal</keyword>
<accession>A0A9P9WH67</accession>
<dbReference type="InterPro" id="IPR008922">
    <property type="entry name" value="Di-copper_centre_dom_sf"/>
</dbReference>
<dbReference type="Pfam" id="PF00264">
    <property type="entry name" value="Tyrosinase"/>
    <property type="match status" value="1"/>
</dbReference>
<evidence type="ECO:0000256" key="3">
    <source>
        <dbReference type="SAM" id="SignalP"/>
    </source>
</evidence>
<dbReference type="InterPro" id="IPR050316">
    <property type="entry name" value="Tyrosinase/Hemocyanin"/>
</dbReference>
<feature type="domain" description="Tyrosinase copper-binding" evidence="4">
    <location>
        <begin position="275"/>
        <end position="286"/>
    </location>
</feature>
<dbReference type="PANTHER" id="PTHR11474">
    <property type="entry name" value="TYROSINASE FAMILY MEMBER"/>
    <property type="match status" value="1"/>
</dbReference>
<sequence>MAPLVFFSAILALALPLAASPVSSVSSNSSNTSTCTTPIVRKEWRRLSSCQKKSYIKAVQCLMNKPPITSVADVPNVKTRYDDFLATHIVQADECHFTAIFYPYHRWLLHNYELALADCGWTEGQPYWDWTLDAGSPYDFVNSPVFDAKTGFGGNGALVPGNFSNPDPDVLLISPLDLPDHSGGGCIDDGPFAGLSTSLGPFANVTGTSPYCVRRDFSYNALTTNSGAASVATQMASPNFGTWDYNTEFSIHPGGHWAIGGIYGTMSDKWSSVADPLFWLHHSNLDRAWWSWQTRDLEARVTDFSGPLIAFDYSNALGGNATLETEVYIGLTEKLSITVKDAMHIQQGPFCYTYDEIY</sequence>
<dbReference type="EMBL" id="JAFIMR010000025">
    <property type="protein sequence ID" value="KAI1863500.1"/>
    <property type="molecule type" value="Genomic_DNA"/>
</dbReference>
<evidence type="ECO:0000313" key="6">
    <source>
        <dbReference type="Proteomes" id="UP000829685"/>
    </source>
</evidence>
<feature type="chain" id="PRO_5040342579" description="Tyrosinase copper-binding domain-containing protein" evidence="3">
    <location>
        <begin position="20"/>
        <end position="358"/>
    </location>
</feature>
<name>A0A9P9WH67_9PEZI</name>
<dbReference type="GO" id="GO:0016491">
    <property type="term" value="F:oxidoreductase activity"/>
    <property type="evidence" value="ECO:0007669"/>
    <property type="project" value="InterPro"/>
</dbReference>
<comment type="caution">
    <text evidence="5">The sequence shown here is derived from an EMBL/GenBank/DDBJ whole genome shotgun (WGS) entry which is preliminary data.</text>
</comment>
<keyword evidence="1" id="KW-0479">Metal-binding</keyword>
<reference evidence="5" key="1">
    <citation type="submission" date="2021-03" db="EMBL/GenBank/DDBJ databases">
        <title>Revisited historic fungal species revealed as producer of novel bioactive compounds through whole genome sequencing and comparative genomics.</title>
        <authorList>
            <person name="Vignolle G.A."/>
            <person name="Hochenegger N."/>
            <person name="Mach R.L."/>
            <person name="Mach-Aigner A.R."/>
            <person name="Javad Rahimi M."/>
            <person name="Salim K.A."/>
            <person name="Chan C.M."/>
            <person name="Lim L.B.L."/>
            <person name="Cai F."/>
            <person name="Druzhinina I.S."/>
            <person name="U'Ren J.M."/>
            <person name="Derntl C."/>
        </authorList>
    </citation>
    <scope>NUCLEOTIDE SEQUENCE</scope>
    <source>
        <strain evidence="5">TUCIM 5799</strain>
    </source>
</reference>
<dbReference type="InterPro" id="IPR002227">
    <property type="entry name" value="Tyrosinase_Cu-bd"/>
</dbReference>
<evidence type="ECO:0000256" key="2">
    <source>
        <dbReference type="ARBA" id="ARBA00023008"/>
    </source>
</evidence>
<dbReference type="Gene3D" id="1.10.1280.10">
    <property type="entry name" value="Di-copper center containing domain from catechol oxidase"/>
    <property type="match status" value="1"/>
</dbReference>
<feature type="signal peptide" evidence="3">
    <location>
        <begin position="1"/>
        <end position="19"/>
    </location>
</feature>
<protein>
    <recommendedName>
        <fullName evidence="4">Tyrosinase copper-binding domain-containing protein</fullName>
    </recommendedName>
</protein>
<dbReference type="PROSITE" id="PS00498">
    <property type="entry name" value="TYROSINASE_2"/>
    <property type="match status" value="1"/>
</dbReference>